<dbReference type="AlphaFoldDB" id="A0AAV4NSF8"/>
<accession>A0AAV4NSF8</accession>
<evidence type="ECO:0000313" key="1">
    <source>
        <dbReference type="EMBL" id="GIX86856.1"/>
    </source>
</evidence>
<name>A0AAV4NSF8_CAEEX</name>
<protein>
    <submittedName>
        <fullName evidence="1">Uncharacterized protein</fullName>
    </submittedName>
</protein>
<comment type="caution">
    <text evidence="1">The sequence shown here is derived from an EMBL/GenBank/DDBJ whole genome shotgun (WGS) entry which is preliminary data.</text>
</comment>
<gene>
    <name evidence="1" type="ORF">CEXT_10851</name>
</gene>
<proteinExistence type="predicted"/>
<evidence type="ECO:0000313" key="2">
    <source>
        <dbReference type="Proteomes" id="UP001054945"/>
    </source>
</evidence>
<keyword evidence="2" id="KW-1185">Reference proteome</keyword>
<reference evidence="1 2" key="1">
    <citation type="submission" date="2021-06" db="EMBL/GenBank/DDBJ databases">
        <title>Caerostris extrusa draft genome.</title>
        <authorList>
            <person name="Kono N."/>
            <person name="Arakawa K."/>
        </authorList>
    </citation>
    <scope>NUCLEOTIDE SEQUENCE [LARGE SCALE GENOMIC DNA]</scope>
</reference>
<dbReference type="Proteomes" id="UP001054945">
    <property type="component" value="Unassembled WGS sequence"/>
</dbReference>
<sequence>MFQFPVDQSPCPTEDTTENVVESVLIDQYLATSLPTEDTTEKKVLLLFRFPTREGVIKNRSSDHTRSSSPTSRIVLEEVVSGPSGCGGGRAAVRCLQPIFSKSNGFLPPFKTILCDPF</sequence>
<dbReference type="EMBL" id="BPLR01003624">
    <property type="protein sequence ID" value="GIX86856.1"/>
    <property type="molecule type" value="Genomic_DNA"/>
</dbReference>
<organism evidence="1 2">
    <name type="scientific">Caerostris extrusa</name>
    <name type="common">Bark spider</name>
    <name type="synonym">Caerostris bankana</name>
    <dbReference type="NCBI Taxonomy" id="172846"/>
    <lineage>
        <taxon>Eukaryota</taxon>
        <taxon>Metazoa</taxon>
        <taxon>Ecdysozoa</taxon>
        <taxon>Arthropoda</taxon>
        <taxon>Chelicerata</taxon>
        <taxon>Arachnida</taxon>
        <taxon>Araneae</taxon>
        <taxon>Araneomorphae</taxon>
        <taxon>Entelegynae</taxon>
        <taxon>Araneoidea</taxon>
        <taxon>Araneidae</taxon>
        <taxon>Caerostris</taxon>
    </lineage>
</organism>